<dbReference type="STRING" id="47427.A0A2H3D2Q1"/>
<dbReference type="AlphaFoldDB" id="A0A2H3D2Q1"/>
<reference evidence="4" key="1">
    <citation type="journal article" date="2017" name="Nat. Ecol. Evol.">
        <title>Genome expansion and lineage-specific genetic innovations in the forest pathogenic fungi Armillaria.</title>
        <authorList>
            <person name="Sipos G."/>
            <person name="Prasanna A.N."/>
            <person name="Walter M.C."/>
            <person name="O'Connor E."/>
            <person name="Balint B."/>
            <person name="Krizsan K."/>
            <person name="Kiss B."/>
            <person name="Hess J."/>
            <person name="Varga T."/>
            <person name="Slot J."/>
            <person name="Riley R."/>
            <person name="Boka B."/>
            <person name="Rigling D."/>
            <person name="Barry K."/>
            <person name="Lee J."/>
            <person name="Mihaltcheva S."/>
            <person name="LaButti K."/>
            <person name="Lipzen A."/>
            <person name="Waldron R."/>
            <person name="Moloney N.M."/>
            <person name="Sperisen C."/>
            <person name="Kredics L."/>
            <person name="Vagvoelgyi C."/>
            <person name="Patrignani A."/>
            <person name="Fitzpatrick D."/>
            <person name="Nagy I."/>
            <person name="Doyle S."/>
            <person name="Anderson J.B."/>
            <person name="Grigoriev I.V."/>
            <person name="Gueldener U."/>
            <person name="Muensterkoetter M."/>
            <person name="Nagy L.G."/>
        </authorList>
    </citation>
    <scope>NUCLEOTIDE SEQUENCE [LARGE SCALE GENOMIC DNA]</scope>
    <source>
        <strain evidence="4">Ar21-2</strain>
    </source>
</reference>
<dbReference type="InParanoid" id="A0A2H3D2Q1"/>
<protein>
    <submittedName>
        <fullName evidence="3">Uncharacterized protein</fullName>
    </submittedName>
</protein>
<dbReference type="EMBL" id="KZ293668">
    <property type="protein sequence ID" value="PBK89559.1"/>
    <property type="molecule type" value="Genomic_DNA"/>
</dbReference>
<evidence type="ECO:0000256" key="2">
    <source>
        <dbReference type="SAM" id="MobiDB-lite"/>
    </source>
</evidence>
<feature type="region of interest" description="Disordered" evidence="2">
    <location>
        <begin position="169"/>
        <end position="200"/>
    </location>
</feature>
<dbReference type="OrthoDB" id="3070390at2759"/>
<name>A0A2H3D2Q1_ARMGA</name>
<organism evidence="3 4">
    <name type="scientific">Armillaria gallica</name>
    <name type="common">Bulbous honey fungus</name>
    <name type="synonym">Armillaria bulbosa</name>
    <dbReference type="NCBI Taxonomy" id="47427"/>
    <lineage>
        <taxon>Eukaryota</taxon>
        <taxon>Fungi</taxon>
        <taxon>Dikarya</taxon>
        <taxon>Basidiomycota</taxon>
        <taxon>Agaricomycotina</taxon>
        <taxon>Agaricomycetes</taxon>
        <taxon>Agaricomycetidae</taxon>
        <taxon>Agaricales</taxon>
        <taxon>Marasmiineae</taxon>
        <taxon>Physalacriaceae</taxon>
        <taxon>Armillaria</taxon>
    </lineage>
</organism>
<evidence type="ECO:0000313" key="3">
    <source>
        <dbReference type="EMBL" id="PBK89559.1"/>
    </source>
</evidence>
<proteinExistence type="predicted"/>
<keyword evidence="1" id="KW-0175">Coiled coil</keyword>
<keyword evidence="4" id="KW-1185">Reference proteome</keyword>
<feature type="region of interest" description="Disordered" evidence="2">
    <location>
        <begin position="217"/>
        <end position="277"/>
    </location>
</feature>
<feature type="compositionally biased region" description="Polar residues" evidence="2">
    <location>
        <begin position="234"/>
        <end position="250"/>
    </location>
</feature>
<dbReference type="Proteomes" id="UP000217790">
    <property type="component" value="Unassembled WGS sequence"/>
</dbReference>
<evidence type="ECO:0000313" key="4">
    <source>
        <dbReference type="Proteomes" id="UP000217790"/>
    </source>
</evidence>
<sequence length="390" mass="42586">MVSGRPILLTVRVIYLPGKAAIFYPGGLGNALKFLLADLTSLSLPHPEDSNVRILLTGVLELYWETTEGSTLHHTLVRKLASPSKDWLQSLTGQLIHSMTYQQEVDKTLKDITSTQLDSGNYKRVCVKRKGRQRIPSLSTSDCLPTTSGISLSTTSAEVAEFSPASLHMSTNATPSREPTAPPSSAPISPKDVTSTEDAPTCQSYTEGAIEIETESGLKPSLSHEPASLLPPLSQCSAQTSRSTNDTPTTAEEMAPSHTGKRTWCPESASTPPPAKRVYREQEVTRLMQELEHLNREVASLAARQAEIRENLKDAGATDIPALDSSAEGFASRIRLRALEVEIETERQKRLEYELVLGDIRRDCKVPFIVPSLLDAFIEVSKLTNAAVKP</sequence>
<evidence type="ECO:0000256" key="1">
    <source>
        <dbReference type="SAM" id="Coils"/>
    </source>
</evidence>
<feature type="coiled-coil region" evidence="1">
    <location>
        <begin position="284"/>
        <end position="311"/>
    </location>
</feature>
<gene>
    <name evidence="3" type="ORF">ARMGADRAFT_1167344</name>
</gene>
<dbReference type="OMA" id="GVLELYW"/>
<accession>A0A2H3D2Q1</accession>